<keyword evidence="1" id="KW-0812">Transmembrane</keyword>
<dbReference type="RefSeq" id="WP_281843079.1">
    <property type="nucleotide sequence ID" value="NZ_BROH01000009.1"/>
</dbReference>
<keyword evidence="3" id="KW-1185">Reference proteome</keyword>
<protein>
    <recommendedName>
        <fullName evidence="4">Tetratricopeptide repeat protein</fullName>
    </recommendedName>
</protein>
<proteinExistence type="predicted"/>
<sequence>MSNHESFIDEVTEEVRRDKLYGALRKYGWIGVVAVVLVVGGAAVNEWMKARDRAAAEAVGDAILAAVETEDAGARAEALAAVSAGGETAVLLGLIEAAEAGDPAQASETLAALAADPSLPVLYRDLAALKRAMLPGGVVDAETRLAALEPLTAPGGAFRVLAEEQMALAEIELGNTDAALARLQALLTDTEASGPLRQRATQLIVALGGDPAAAG</sequence>
<evidence type="ECO:0000256" key="1">
    <source>
        <dbReference type="SAM" id="Phobius"/>
    </source>
</evidence>
<evidence type="ECO:0000313" key="2">
    <source>
        <dbReference type="EMBL" id="GKY89042.1"/>
    </source>
</evidence>
<comment type="caution">
    <text evidence="2">The sequence shown here is derived from an EMBL/GenBank/DDBJ whole genome shotgun (WGS) entry which is preliminary data.</text>
</comment>
<accession>A0ABQ5LVN4</accession>
<reference evidence="2" key="1">
    <citation type="journal article" date="2023" name="Int. J. Syst. Evol. Microbiol.">
        <title>Sinisalibacter aestuarii sp. nov., isolated from estuarine sediment of the Arakawa River.</title>
        <authorList>
            <person name="Arafat S.T."/>
            <person name="Hirano S."/>
            <person name="Sato A."/>
            <person name="Takeuchi K."/>
            <person name="Yasuda T."/>
            <person name="Terahara T."/>
            <person name="Hamada M."/>
            <person name="Kobayashi T."/>
        </authorList>
    </citation>
    <scope>NUCLEOTIDE SEQUENCE</scope>
    <source>
        <strain evidence="2">B-399</strain>
    </source>
</reference>
<keyword evidence="1" id="KW-1133">Transmembrane helix</keyword>
<keyword evidence="1" id="KW-0472">Membrane</keyword>
<evidence type="ECO:0008006" key="4">
    <source>
        <dbReference type="Google" id="ProtNLM"/>
    </source>
</evidence>
<name>A0ABQ5LVN4_9RHOB</name>
<evidence type="ECO:0000313" key="3">
    <source>
        <dbReference type="Proteomes" id="UP001144205"/>
    </source>
</evidence>
<gene>
    <name evidence="2" type="ORF">STA1M1_29110</name>
</gene>
<dbReference type="EMBL" id="BROH01000009">
    <property type="protein sequence ID" value="GKY89042.1"/>
    <property type="molecule type" value="Genomic_DNA"/>
</dbReference>
<organism evidence="2 3">
    <name type="scientific">Sinisalibacter aestuarii</name>
    <dbReference type="NCBI Taxonomy" id="2949426"/>
    <lineage>
        <taxon>Bacteria</taxon>
        <taxon>Pseudomonadati</taxon>
        <taxon>Pseudomonadota</taxon>
        <taxon>Alphaproteobacteria</taxon>
        <taxon>Rhodobacterales</taxon>
        <taxon>Roseobacteraceae</taxon>
        <taxon>Sinisalibacter</taxon>
    </lineage>
</organism>
<feature type="transmembrane region" description="Helical" evidence="1">
    <location>
        <begin position="27"/>
        <end position="44"/>
    </location>
</feature>
<dbReference type="Proteomes" id="UP001144205">
    <property type="component" value="Unassembled WGS sequence"/>
</dbReference>